<name>A0A392VGU3_9FABA</name>
<reference evidence="1 2" key="1">
    <citation type="journal article" date="2018" name="Front. Plant Sci.">
        <title>Red Clover (Trifolium pratense) and Zigzag Clover (T. medium) - A Picture of Genomic Similarities and Differences.</title>
        <authorList>
            <person name="Dluhosova J."/>
            <person name="Istvanek J."/>
            <person name="Nedelnik J."/>
            <person name="Repkova J."/>
        </authorList>
    </citation>
    <scope>NUCLEOTIDE SEQUENCE [LARGE SCALE GENOMIC DNA]</scope>
    <source>
        <strain evidence="2">cv. 10/8</strain>
        <tissue evidence="1">Leaf</tissue>
    </source>
</reference>
<dbReference type="EMBL" id="LXQA011130882">
    <property type="protein sequence ID" value="MCI86055.1"/>
    <property type="molecule type" value="Genomic_DNA"/>
</dbReference>
<protein>
    <submittedName>
        <fullName evidence="1">Uncharacterized protein</fullName>
    </submittedName>
</protein>
<feature type="non-terminal residue" evidence="1">
    <location>
        <position position="1"/>
    </location>
</feature>
<accession>A0A392VGU3</accession>
<keyword evidence="2" id="KW-1185">Reference proteome</keyword>
<organism evidence="1 2">
    <name type="scientific">Trifolium medium</name>
    <dbReference type="NCBI Taxonomy" id="97028"/>
    <lineage>
        <taxon>Eukaryota</taxon>
        <taxon>Viridiplantae</taxon>
        <taxon>Streptophyta</taxon>
        <taxon>Embryophyta</taxon>
        <taxon>Tracheophyta</taxon>
        <taxon>Spermatophyta</taxon>
        <taxon>Magnoliopsida</taxon>
        <taxon>eudicotyledons</taxon>
        <taxon>Gunneridae</taxon>
        <taxon>Pentapetalae</taxon>
        <taxon>rosids</taxon>
        <taxon>fabids</taxon>
        <taxon>Fabales</taxon>
        <taxon>Fabaceae</taxon>
        <taxon>Papilionoideae</taxon>
        <taxon>50 kb inversion clade</taxon>
        <taxon>NPAAA clade</taxon>
        <taxon>Hologalegina</taxon>
        <taxon>IRL clade</taxon>
        <taxon>Trifolieae</taxon>
        <taxon>Trifolium</taxon>
    </lineage>
</organism>
<proteinExistence type="predicted"/>
<evidence type="ECO:0000313" key="1">
    <source>
        <dbReference type="EMBL" id="MCI86055.1"/>
    </source>
</evidence>
<evidence type="ECO:0000313" key="2">
    <source>
        <dbReference type="Proteomes" id="UP000265520"/>
    </source>
</evidence>
<comment type="caution">
    <text evidence="1">The sequence shown here is derived from an EMBL/GenBank/DDBJ whole genome shotgun (WGS) entry which is preliminary data.</text>
</comment>
<dbReference type="Proteomes" id="UP000265520">
    <property type="component" value="Unassembled WGS sequence"/>
</dbReference>
<sequence length="64" mass="7640">PLGEFSSGYGHIRWWVQQNHHRIDEKKVRGAYRRIFEYERHPRKGKVQILASRVLSRGAPQRIS</sequence>
<dbReference type="AlphaFoldDB" id="A0A392VGU3"/>